<reference evidence="1 2" key="1">
    <citation type="submission" date="2021-06" db="EMBL/GenBank/DDBJ databases">
        <title>Caerostris darwini draft genome.</title>
        <authorList>
            <person name="Kono N."/>
            <person name="Arakawa K."/>
        </authorList>
    </citation>
    <scope>NUCLEOTIDE SEQUENCE [LARGE SCALE GENOMIC DNA]</scope>
</reference>
<dbReference type="EMBL" id="BPLQ01008571">
    <property type="protein sequence ID" value="GIY38221.1"/>
    <property type="molecule type" value="Genomic_DNA"/>
</dbReference>
<protein>
    <submittedName>
        <fullName evidence="1">Uncharacterized protein</fullName>
    </submittedName>
</protein>
<gene>
    <name evidence="1" type="ORF">CDAR_513771</name>
</gene>
<sequence length="115" mass="12975">MHTNAVISIRTPFSPHSQFMSRFPANSLELHLLQVLLHYSWTQSDLRFRGEIITANLSASQHDIKSSIGGIHSTYASVNTGTFDSESPLVRVRTPLRLSVFIKLKEVFSSSEYHT</sequence>
<dbReference type="AlphaFoldDB" id="A0AAV4SYB4"/>
<organism evidence="1 2">
    <name type="scientific">Caerostris darwini</name>
    <dbReference type="NCBI Taxonomy" id="1538125"/>
    <lineage>
        <taxon>Eukaryota</taxon>
        <taxon>Metazoa</taxon>
        <taxon>Ecdysozoa</taxon>
        <taxon>Arthropoda</taxon>
        <taxon>Chelicerata</taxon>
        <taxon>Arachnida</taxon>
        <taxon>Araneae</taxon>
        <taxon>Araneomorphae</taxon>
        <taxon>Entelegynae</taxon>
        <taxon>Araneoidea</taxon>
        <taxon>Araneidae</taxon>
        <taxon>Caerostris</taxon>
    </lineage>
</organism>
<keyword evidence="2" id="KW-1185">Reference proteome</keyword>
<evidence type="ECO:0000313" key="2">
    <source>
        <dbReference type="Proteomes" id="UP001054837"/>
    </source>
</evidence>
<accession>A0AAV4SYB4</accession>
<evidence type="ECO:0000313" key="1">
    <source>
        <dbReference type="EMBL" id="GIY38221.1"/>
    </source>
</evidence>
<proteinExistence type="predicted"/>
<name>A0AAV4SYB4_9ARAC</name>
<comment type="caution">
    <text evidence="1">The sequence shown here is derived from an EMBL/GenBank/DDBJ whole genome shotgun (WGS) entry which is preliminary data.</text>
</comment>
<dbReference type="Proteomes" id="UP001054837">
    <property type="component" value="Unassembled WGS sequence"/>
</dbReference>